<accession>A0A1N6G6Y1</accession>
<evidence type="ECO:0008006" key="4">
    <source>
        <dbReference type="Google" id="ProtNLM"/>
    </source>
</evidence>
<organism evidence="2 3">
    <name type="scientific">Algoriphagus halophilus</name>
    <dbReference type="NCBI Taxonomy" id="226505"/>
    <lineage>
        <taxon>Bacteria</taxon>
        <taxon>Pseudomonadati</taxon>
        <taxon>Bacteroidota</taxon>
        <taxon>Cytophagia</taxon>
        <taxon>Cytophagales</taxon>
        <taxon>Cyclobacteriaceae</taxon>
        <taxon>Algoriphagus</taxon>
    </lineage>
</organism>
<name>A0A1N6G6Y1_9BACT</name>
<dbReference type="RefSeq" id="WP_074225793.1">
    <property type="nucleotide sequence ID" value="NZ_FSRC01000002.1"/>
</dbReference>
<gene>
    <name evidence="2" type="ORF">SAMN05444394_3017</name>
</gene>
<dbReference type="AlphaFoldDB" id="A0A1N6G6Y1"/>
<evidence type="ECO:0000256" key="1">
    <source>
        <dbReference type="SAM" id="SignalP"/>
    </source>
</evidence>
<dbReference type="EMBL" id="FSRC01000002">
    <property type="protein sequence ID" value="SIO03290.1"/>
    <property type="molecule type" value="Genomic_DNA"/>
</dbReference>
<feature type="signal peptide" evidence="1">
    <location>
        <begin position="1"/>
        <end position="25"/>
    </location>
</feature>
<proteinExistence type="predicted"/>
<reference evidence="3" key="1">
    <citation type="submission" date="2016-11" db="EMBL/GenBank/DDBJ databases">
        <authorList>
            <person name="Varghese N."/>
            <person name="Submissions S."/>
        </authorList>
    </citation>
    <scope>NUCLEOTIDE SEQUENCE [LARGE SCALE GENOMIC DNA]</scope>
    <source>
        <strain evidence="3">DSM 15292</strain>
    </source>
</reference>
<dbReference type="Proteomes" id="UP000185221">
    <property type="component" value="Unassembled WGS sequence"/>
</dbReference>
<keyword evidence="1" id="KW-0732">Signal</keyword>
<evidence type="ECO:0000313" key="3">
    <source>
        <dbReference type="Proteomes" id="UP000185221"/>
    </source>
</evidence>
<sequence>MNRILQFSKIGASLLLALCSISVEAQEKTQLEYFRENSKEGLNVFETSKESDPTFDKVRVFIGGDFALQFQSINHSNYLDNLVDLGSNINLPAANLNLNTQLARGLRLHLRVYLSSKHHNESWVKGGYLQMDRLDFIKEGFLEGIMDYTTLTFGMDEFNYGDAHFRRSDNARVIYNPFIGNYIMDSFSTEAFGEVTVQKNGFLAVVGLTNGKLNQSVIVNDNTDNKMSFYGKLGYDNYVAKDLRVRLTGSWYLNKGTTTGTWLYGGDRAGSRYYNILDVLDGNSNDFEGRFNPRFKQMTALQFNPFLKYKGLEFFGILESVGNSEEQGGGQFTQIAGELLYRFGKTEQFYLGGRYNTVKGSNNESDPEDIEISRLNVGGGWFMTNNVVVKLEYVNQEYKNGFGMDSKYYQAKFNGINIEAAISF</sequence>
<dbReference type="STRING" id="226505.SAMN05444394_3017"/>
<dbReference type="OrthoDB" id="638836at2"/>
<evidence type="ECO:0000313" key="2">
    <source>
        <dbReference type="EMBL" id="SIO03290.1"/>
    </source>
</evidence>
<protein>
    <recommendedName>
        <fullName evidence="4">Phosphate-selective porin O and P</fullName>
    </recommendedName>
</protein>
<keyword evidence="3" id="KW-1185">Reference proteome</keyword>
<feature type="chain" id="PRO_5013201362" description="Phosphate-selective porin O and P" evidence="1">
    <location>
        <begin position="26"/>
        <end position="424"/>
    </location>
</feature>